<dbReference type="PANTHER" id="PTHR43445:SF3">
    <property type="entry name" value="UDP-N-ACETYLMURAMATE--L-ALANINE LIGASE"/>
    <property type="match status" value="1"/>
</dbReference>
<keyword evidence="10 14" id="KW-0573">Peptidoglycan synthesis</keyword>
<dbReference type="PANTHER" id="PTHR43445">
    <property type="entry name" value="UDP-N-ACETYLMURAMATE--L-ALANINE LIGASE-RELATED"/>
    <property type="match status" value="1"/>
</dbReference>
<evidence type="ECO:0000256" key="2">
    <source>
        <dbReference type="ARBA" id="ARBA00004752"/>
    </source>
</evidence>
<dbReference type="Gene3D" id="3.40.50.720">
    <property type="entry name" value="NAD(P)-binding Rossmann-like Domain"/>
    <property type="match status" value="1"/>
</dbReference>
<proteinExistence type="inferred from homology"/>
<dbReference type="Proteomes" id="UP000316360">
    <property type="component" value="Unassembled WGS sequence"/>
</dbReference>
<evidence type="ECO:0000256" key="7">
    <source>
        <dbReference type="ARBA" id="ARBA00022741"/>
    </source>
</evidence>
<dbReference type="InterPro" id="IPR005758">
    <property type="entry name" value="UDP-N-AcMur_Ala_ligase_MurC"/>
</dbReference>
<comment type="similarity">
    <text evidence="14">Belongs to the MurCDEF family.</text>
</comment>
<dbReference type="InterPro" id="IPR036565">
    <property type="entry name" value="Mur-like_cat_sf"/>
</dbReference>
<keyword evidence="12 14" id="KW-0961">Cell wall biogenesis/degradation</keyword>
<evidence type="ECO:0000256" key="13">
    <source>
        <dbReference type="ARBA" id="ARBA00047833"/>
    </source>
</evidence>
<accession>A0A523RPI8</accession>
<dbReference type="GO" id="GO:0005524">
    <property type="term" value="F:ATP binding"/>
    <property type="evidence" value="ECO:0007669"/>
    <property type="project" value="UniProtKB-UniRule"/>
</dbReference>
<dbReference type="Pfam" id="PF08245">
    <property type="entry name" value="Mur_ligase_M"/>
    <property type="match status" value="1"/>
</dbReference>
<feature type="domain" description="Mur ligase central" evidence="17">
    <location>
        <begin position="125"/>
        <end position="307"/>
    </location>
</feature>
<dbReference type="HAMAP" id="MF_00046">
    <property type="entry name" value="MurC"/>
    <property type="match status" value="1"/>
</dbReference>
<dbReference type="Gene3D" id="3.40.1190.10">
    <property type="entry name" value="Mur-like, catalytic domain"/>
    <property type="match status" value="1"/>
</dbReference>
<comment type="subcellular location">
    <subcellularLocation>
        <location evidence="1 14">Cytoplasm</location>
    </subcellularLocation>
</comment>
<dbReference type="SUPFAM" id="SSF53244">
    <property type="entry name" value="MurD-like peptide ligases, peptide-binding domain"/>
    <property type="match status" value="1"/>
</dbReference>
<dbReference type="Pfam" id="PF01225">
    <property type="entry name" value="Mur_ligase"/>
    <property type="match status" value="1"/>
</dbReference>
<evidence type="ECO:0000256" key="5">
    <source>
        <dbReference type="ARBA" id="ARBA00022598"/>
    </source>
</evidence>
<feature type="domain" description="Mur ligase N-terminal catalytic" evidence="15">
    <location>
        <begin position="23"/>
        <end position="120"/>
    </location>
</feature>
<gene>
    <name evidence="14" type="primary">murC</name>
    <name evidence="18" type="ORF">E3J84_07130</name>
</gene>
<dbReference type="GO" id="GO:0005737">
    <property type="term" value="C:cytoplasm"/>
    <property type="evidence" value="ECO:0007669"/>
    <property type="project" value="UniProtKB-SubCell"/>
</dbReference>
<evidence type="ECO:0000313" key="18">
    <source>
        <dbReference type="EMBL" id="TET07687.1"/>
    </source>
</evidence>
<dbReference type="AlphaFoldDB" id="A0A523RPI8"/>
<evidence type="ECO:0000256" key="6">
    <source>
        <dbReference type="ARBA" id="ARBA00022618"/>
    </source>
</evidence>
<evidence type="ECO:0000256" key="9">
    <source>
        <dbReference type="ARBA" id="ARBA00022960"/>
    </source>
</evidence>
<evidence type="ECO:0000256" key="3">
    <source>
        <dbReference type="ARBA" id="ARBA00012211"/>
    </source>
</evidence>
<evidence type="ECO:0000259" key="15">
    <source>
        <dbReference type="Pfam" id="PF01225"/>
    </source>
</evidence>
<dbReference type="GO" id="GO:0071555">
    <property type="term" value="P:cell wall organization"/>
    <property type="evidence" value="ECO:0007669"/>
    <property type="project" value="UniProtKB-KW"/>
</dbReference>
<keyword evidence="11 14" id="KW-0131">Cell cycle</keyword>
<dbReference type="Pfam" id="PF02875">
    <property type="entry name" value="Mur_ligase_C"/>
    <property type="match status" value="1"/>
</dbReference>
<dbReference type="SUPFAM" id="SSF51984">
    <property type="entry name" value="MurCD N-terminal domain"/>
    <property type="match status" value="1"/>
</dbReference>
<dbReference type="Gene3D" id="3.90.190.20">
    <property type="entry name" value="Mur ligase, C-terminal domain"/>
    <property type="match status" value="1"/>
</dbReference>
<dbReference type="InterPro" id="IPR050061">
    <property type="entry name" value="MurCDEF_pg_biosynth"/>
</dbReference>
<keyword evidence="6 14" id="KW-0132">Cell division</keyword>
<dbReference type="GO" id="GO:0008763">
    <property type="term" value="F:UDP-N-acetylmuramate-L-alanine ligase activity"/>
    <property type="evidence" value="ECO:0007669"/>
    <property type="project" value="UniProtKB-UniRule"/>
</dbReference>
<evidence type="ECO:0000256" key="8">
    <source>
        <dbReference type="ARBA" id="ARBA00022840"/>
    </source>
</evidence>
<dbReference type="InterPro" id="IPR000713">
    <property type="entry name" value="Mur_ligase_N"/>
</dbReference>
<keyword evidence="5 14" id="KW-0436">Ligase</keyword>
<dbReference type="SUPFAM" id="SSF53623">
    <property type="entry name" value="MurD-like peptide ligases, catalytic domain"/>
    <property type="match status" value="1"/>
</dbReference>
<keyword evidence="7 14" id="KW-0547">Nucleotide-binding</keyword>
<dbReference type="InterPro" id="IPR036615">
    <property type="entry name" value="Mur_ligase_C_dom_sf"/>
</dbReference>
<feature type="binding site" evidence="14">
    <location>
        <begin position="127"/>
        <end position="133"/>
    </location>
    <ligand>
        <name>ATP</name>
        <dbReference type="ChEBI" id="CHEBI:30616"/>
    </ligand>
</feature>
<evidence type="ECO:0000256" key="14">
    <source>
        <dbReference type="HAMAP-Rule" id="MF_00046"/>
    </source>
</evidence>
<dbReference type="UniPathway" id="UPA00219"/>
<evidence type="ECO:0000256" key="11">
    <source>
        <dbReference type="ARBA" id="ARBA00023306"/>
    </source>
</evidence>
<evidence type="ECO:0000256" key="12">
    <source>
        <dbReference type="ARBA" id="ARBA00023316"/>
    </source>
</evidence>
<evidence type="ECO:0000256" key="4">
    <source>
        <dbReference type="ARBA" id="ARBA00022490"/>
    </source>
</evidence>
<reference evidence="18 19" key="1">
    <citation type="submission" date="2019-03" db="EMBL/GenBank/DDBJ databases">
        <title>Metabolic potential of uncultured bacteria and archaea associated with petroleum seepage in deep-sea sediments.</title>
        <authorList>
            <person name="Dong X."/>
            <person name="Hubert C."/>
        </authorList>
    </citation>
    <scope>NUCLEOTIDE SEQUENCE [LARGE SCALE GENOMIC DNA]</scope>
    <source>
        <strain evidence="18">E44_bin7</strain>
    </source>
</reference>
<evidence type="ECO:0000259" key="16">
    <source>
        <dbReference type="Pfam" id="PF02875"/>
    </source>
</evidence>
<dbReference type="GO" id="GO:0009252">
    <property type="term" value="P:peptidoglycan biosynthetic process"/>
    <property type="evidence" value="ECO:0007669"/>
    <property type="project" value="UniProtKB-UniRule"/>
</dbReference>
<comment type="catalytic activity">
    <reaction evidence="13 14">
        <text>UDP-N-acetyl-alpha-D-muramate + L-alanine + ATP = UDP-N-acetyl-alpha-D-muramoyl-L-alanine + ADP + phosphate + H(+)</text>
        <dbReference type="Rhea" id="RHEA:23372"/>
        <dbReference type="ChEBI" id="CHEBI:15378"/>
        <dbReference type="ChEBI" id="CHEBI:30616"/>
        <dbReference type="ChEBI" id="CHEBI:43474"/>
        <dbReference type="ChEBI" id="CHEBI:57972"/>
        <dbReference type="ChEBI" id="CHEBI:70757"/>
        <dbReference type="ChEBI" id="CHEBI:83898"/>
        <dbReference type="ChEBI" id="CHEBI:456216"/>
        <dbReference type="EC" id="6.3.2.8"/>
    </reaction>
</comment>
<dbReference type="EC" id="6.3.2.8" evidence="3 14"/>
<organism evidence="18 19">
    <name type="scientific">Aerophobetes bacterium</name>
    <dbReference type="NCBI Taxonomy" id="2030807"/>
    <lineage>
        <taxon>Bacteria</taxon>
        <taxon>Candidatus Aerophobota</taxon>
    </lineage>
</organism>
<evidence type="ECO:0000256" key="10">
    <source>
        <dbReference type="ARBA" id="ARBA00022984"/>
    </source>
</evidence>
<dbReference type="EMBL" id="SOKJ01000408">
    <property type="protein sequence ID" value="TET07687.1"/>
    <property type="molecule type" value="Genomic_DNA"/>
</dbReference>
<evidence type="ECO:0000256" key="1">
    <source>
        <dbReference type="ARBA" id="ARBA00004496"/>
    </source>
</evidence>
<dbReference type="InterPro" id="IPR013221">
    <property type="entry name" value="Mur_ligase_cen"/>
</dbReference>
<comment type="pathway">
    <text evidence="2 14">Cell wall biogenesis; peptidoglycan biosynthesis.</text>
</comment>
<name>A0A523RPI8_UNCAE</name>
<keyword evidence="9 14" id="KW-0133">Cell shape</keyword>
<evidence type="ECO:0000259" key="17">
    <source>
        <dbReference type="Pfam" id="PF08245"/>
    </source>
</evidence>
<dbReference type="InterPro" id="IPR004101">
    <property type="entry name" value="Mur_ligase_C"/>
</dbReference>
<comment type="caution">
    <text evidence="18">The sequence shown here is derived from an EMBL/GenBank/DDBJ whole genome shotgun (WGS) entry which is preliminary data.</text>
</comment>
<protein>
    <recommendedName>
        <fullName evidence="3 14">UDP-N-acetylmuramate--L-alanine ligase</fullName>
        <ecNumber evidence="3 14">6.3.2.8</ecNumber>
    </recommendedName>
    <alternativeName>
        <fullName evidence="14">UDP-N-acetylmuramoyl-L-alanine synthetase</fullName>
    </alternativeName>
</protein>
<keyword evidence="8 14" id="KW-0067">ATP-binding</keyword>
<comment type="function">
    <text evidence="14">Cell wall formation.</text>
</comment>
<dbReference type="GO" id="GO:0051301">
    <property type="term" value="P:cell division"/>
    <property type="evidence" value="ECO:0007669"/>
    <property type="project" value="UniProtKB-KW"/>
</dbReference>
<dbReference type="NCBIfam" id="TIGR01082">
    <property type="entry name" value="murC"/>
    <property type="match status" value="1"/>
</dbReference>
<sequence>MYEIRDTRYAERSKAYLEGVRSIHFIGIGGIGMSGLAKVLLEKGYLISGSDRKKNTLTEHLEKRGATIYQGHLSSHLAGANLVVTSSTIPSLNPEVQEAKRKKIPLISRGALLGELVNEKEGIVVAGTHGKTTTTSLICSLLHRGGKNPTMFIGGELNDIGGNSQLGKSEYVVAESDESDGSFLFLSPKISVLTSLEDDHLDYYGSEDKLLRAFIQFLRRLKPGGTLIINKDNPGLDKVLKGSSLAASQKLITYGINSPAHLLAENIKLEQFGSSYEINYKGRSMGNINLPLPGKHNIYNSLASIGVGITLGIKWNEIREALSLFKGIKRRFEVIGEKRGILVVDDYAHHPTEIKVTLKAAARLKRRTVAIFQPHRYSRTKMLLSKFAHSFERADILLLTSIYAAGENPLPGIDGKLLFEKVKEERRKQTYYFPTFKEIINFLRKESKEGDLILTIGAGDINKVGESFLSSV</sequence>
<dbReference type="GO" id="GO:0008360">
    <property type="term" value="P:regulation of cell shape"/>
    <property type="evidence" value="ECO:0007669"/>
    <property type="project" value="UniProtKB-KW"/>
</dbReference>
<feature type="domain" description="Mur ligase C-terminal" evidence="16">
    <location>
        <begin position="330"/>
        <end position="459"/>
    </location>
</feature>
<evidence type="ECO:0000313" key="19">
    <source>
        <dbReference type="Proteomes" id="UP000316360"/>
    </source>
</evidence>
<keyword evidence="4 14" id="KW-0963">Cytoplasm</keyword>